<dbReference type="EMBL" id="CP059894">
    <property type="protein sequence ID" value="QNJ93945.1"/>
    <property type="molecule type" value="Genomic_DNA"/>
</dbReference>
<gene>
    <name evidence="2" type="ORF">HZU40_06505</name>
</gene>
<dbReference type="Proteomes" id="UP000515498">
    <property type="component" value="Chromosome"/>
</dbReference>
<proteinExistence type="predicted"/>
<evidence type="ECO:0000259" key="1">
    <source>
        <dbReference type="Pfam" id="PF20169"/>
    </source>
</evidence>
<protein>
    <recommendedName>
        <fullName evidence="1">DUF6537 domain-containing protein</fullName>
    </recommendedName>
</protein>
<feature type="domain" description="DUF6537" evidence="1">
    <location>
        <begin position="2"/>
        <end position="44"/>
    </location>
</feature>
<dbReference type="Pfam" id="PF20169">
    <property type="entry name" value="DUF6537"/>
    <property type="match status" value="1"/>
</dbReference>
<evidence type="ECO:0000313" key="3">
    <source>
        <dbReference type="Proteomes" id="UP000515498"/>
    </source>
</evidence>
<dbReference type="InterPro" id="IPR046667">
    <property type="entry name" value="DUF6537"/>
</dbReference>
<dbReference type="KEGG" id="mflu:HZU40_06505"/>
<dbReference type="AlphaFoldDB" id="A0A7G8PHX9"/>
<organism evidence="2 3">
    <name type="scientific">Mycolicibacterium fluoranthenivorans</name>
    <dbReference type="NCBI Taxonomy" id="258505"/>
    <lineage>
        <taxon>Bacteria</taxon>
        <taxon>Bacillati</taxon>
        <taxon>Actinomycetota</taxon>
        <taxon>Actinomycetes</taxon>
        <taxon>Mycobacteriales</taxon>
        <taxon>Mycobacteriaceae</taxon>
        <taxon>Mycolicibacterium</taxon>
    </lineage>
</organism>
<evidence type="ECO:0000313" key="2">
    <source>
        <dbReference type="EMBL" id="QNJ93945.1"/>
    </source>
</evidence>
<reference evidence="2 3" key="1">
    <citation type="submission" date="2020-07" db="EMBL/GenBank/DDBJ databases">
        <title>Draft genome sequence of four isobutane-metabolizing strains capable of cometabolically degrading diverse ether contaminants.</title>
        <authorList>
            <person name="Chen W."/>
            <person name="Faulkner N."/>
            <person name="Smith C."/>
            <person name="Hyman M."/>
        </authorList>
    </citation>
    <scope>NUCLEOTIDE SEQUENCE [LARGE SCALE GENOMIC DNA]</scope>
    <source>
        <strain evidence="2 3">2A</strain>
    </source>
</reference>
<accession>A0A7G8PHX9</accession>
<name>A0A7G8PHX9_9MYCO</name>
<sequence length="58" mass="6543">MATAMTALSPATYDADLEMAGLPDLVRGYENLKIASLEKYRSRRVKIMRELTTQRSHA</sequence>